<name>A0ABX3P577_9BACT</name>
<dbReference type="SUPFAM" id="SSF143422">
    <property type="entry name" value="Transposase IS200-like"/>
    <property type="match status" value="1"/>
</dbReference>
<gene>
    <name evidence="1" type="ORF">A4D02_00615</name>
</gene>
<evidence type="ECO:0000313" key="1">
    <source>
        <dbReference type="EMBL" id="OQP54861.1"/>
    </source>
</evidence>
<dbReference type="PANTHER" id="PTHR36966:SF1">
    <property type="entry name" value="REP-ASSOCIATED TYROSINE TRANSPOSASE"/>
    <property type="match status" value="1"/>
</dbReference>
<dbReference type="InterPro" id="IPR036515">
    <property type="entry name" value="Transposase_17_sf"/>
</dbReference>
<dbReference type="RefSeq" id="WP_014222403.1">
    <property type="nucleotide sequence ID" value="NZ_LWBO01000001.1"/>
</dbReference>
<organism evidence="1 2">
    <name type="scientific">Niastella koreensis</name>
    <dbReference type="NCBI Taxonomy" id="354356"/>
    <lineage>
        <taxon>Bacteria</taxon>
        <taxon>Pseudomonadati</taxon>
        <taxon>Bacteroidota</taxon>
        <taxon>Chitinophagia</taxon>
        <taxon>Chitinophagales</taxon>
        <taxon>Chitinophagaceae</taxon>
        <taxon>Niastella</taxon>
    </lineage>
</organism>
<evidence type="ECO:0000313" key="2">
    <source>
        <dbReference type="Proteomes" id="UP000192277"/>
    </source>
</evidence>
<evidence type="ECO:0008006" key="3">
    <source>
        <dbReference type="Google" id="ProtNLM"/>
    </source>
</evidence>
<dbReference type="PANTHER" id="PTHR36966">
    <property type="entry name" value="REP-ASSOCIATED TYROSINE TRANSPOSASE"/>
    <property type="match status" value="1"/>
</dbReference>
<comment type="caution">
    <text evidence="1">The sequence shown here is derived from an EMBL/GenBank/DDBJ whole genome shotgun (WGS) entry which is preliminary data.</text>
</comment>
<accession>A0ABX3P577</accession>
<dbReference type="InterPro" id="IPR052715">
    <property type="entry name" value="RAYT_transposase"/>
</dbReference>
<sequence length="200" mass="23391">MINKNKNQGLNQQDCSYLTFNVVDWIDVFIRPTYKQIVVDALNHCVETKKFTIYSWVLMTNHMHLLARAQDGSGLAMIEKEFKRYTTTKILEAIDIEPDLRRSWMLQRFESCSLSLKKIEKFQLWQTCTNPSYIDFKQVYKLQERVLYIHENPIRDGIVSSPEHYTYSSAIDYTGKPGLVKVHVINFEALRMSLLKNGSA</sequence>
<keyword evidence="2" id="KW-1185">Reference proteome</keyword>
<dbReference type="EMBL" id="LWBO01000001">
    <property type="protein sequence ID" value="OQP54861.1"/>
    <property type="molecule type" value="Genomic_DNA"/>
</dbReference>
<dbReference type="Proteomes" id="UP000192277">
    <property type="component" value="Unassembled WGS sequence"/>
</dbReference>
<proteinExistence type="predicted"/>
<dbReference type="Gene3D" id="3.30.70.1290">
    <property type="entry name" value="Transposase IS200-like"/>
    <property type="match status" value="1"/>
</dbReference>
<reference evidence="1 2" key="1">
    <citation type="submission" date="2016-04" db="EMBL/GenBank/DDBJ databases">
        <authorList>
            <person name="Chen L."/>
            <person name="Zhuang W."/>
            <person name="Wang G."/>
        </authorList>
    </citation>
    <scope>NUCLEOTIDE SEQUENCE [LARGE SCALE GENOMIC DNA]</scope>
    <source>
        <strain evidence="2">GR20</strain>
    </source>
</reference>
<protein>
    <recommendedName>
        <fullName evidence="3">Transposase IS200-like domain-containing protein</fullName>
    </recommendedName>
</protein>